<dbReference type="Proteomes" id="UP000510682">
    <property type="component" value="Chromosome"/>
</dbReference>
<sequence>MSDTVEVALIRHGLPHRVEGVAKPDPGLTGRGFEQARAVAEVLVQLPVRTAASSCLRRARETAAPAVEKLGLDLAIHDDLAEFDSGADFYIPIEEMVAESDPRLDRWRELVARDDVDGPLAEFRRTATAAVAQVAAGISGGVAAVFCHGGVIGACVEKALGDVRLSLTEPHYGSITRITIGAEQQWTLLTYNEFHHIERLTARQEERHEFPG</sequence>
<proteinExistence type="predicted"/>
<dbReference type="PANTHER" id="PTHR48100:SF1">
    <property type="entry name" value="HISTIDINE PHOSPHATASE FAMILY PROTEIN-RELATED"/>
    <property type="match status" value="1"/>
</dbReference>
<organism evidence="1 2">
    <name type="scientific">Mycobacterium vicinigordonae</name>
    <dbReference type="NCBI Taxonomy" id="1719132"/>
    <lineage>
        <taxon>Bacteria</taxon>
        <taxon>Bacillati</taxon>
        <taxon>Actinomycetota</taxon>
        <taxon>Actinomycetes</taxon>
        <taxon>Mycobacteriales</taxon>
        <taxon>Mycobacteriaceae</taxon>
        <taxon>Mycobacterium</taxon>
    </lineage>
</organism>
<accession>A0A7D6IVU8</accession>
<reference evidence="2" key="1">
    <citation type="submission" date="2020-07" db="EMBL/GenBank/DDBJ databases">
        <title>Description of Mycobacterium gordonae subsp. intergordonae subsp.nov. and Mycobacterium gordonae subsp. gordonae subsp. nov.</title>
        <authorList>
            <person name="Yu X."/>
        </authorList>
    </citation>
    <scope>NUCLEOTIDE SEQUENCE [LARGE SCALE GENOMIC DNA]</scope>
    <source>
        <strain evidence="2">24</strain>
    </source>
</reference>
<dbReference type="AlphaFoldDB" id="A0A7D6IVU8"/>
<gene>
    <name evidence="1" type="ORF">H0P51_13995</name>
</gene>
<dbReference type="GO" id="GO:0016791">
    <property type="term" value="F:phosphatase activity"/>
    <property type="evidence" value="ECO:0007669"/>
    <property type="project" value="TreeGrafter"/>
</dbReference>
<dbReference type="PANTHER" id="PTHR48100">
    <property type="entry name" value="BROAD-SPECIFICITY PHOSPHATASE YOR283W-RELATED"/>
    <property type="match status" value="1"/>
</dbReference>
<dbReference type="InterPro" id="IPR050275">
    <property type="entry name" value="PGM_Phosphatase"/>
</dbReference>
<protein>
    <submittedName>
        <fullName evidence="1">Histidine phosphatase family protein</fullName>
    </submittedName>
</protein>
<dbReference type="InterPro" id="IPR029033">
    <property type="entry name" value="His_PPase_superfam"/>
</dbReference>
<dbReference type="InterPro" id="IPR013078">
    <property type="entry name" value="His_Pase_superF_clade-1"/>
</dbReference>
<dbReference type="SUPFAM" id="SSF53254">
    <property type="entry name" value="Phosphoglycerate mutase-like"/>
    <property type="match status" value="1"/>
</dbReference>
<dbReference type="RefSeq" id="WP_180918605.1">
    <property type="nucleotide sequence ID" value="NZ_CP059165.1"/>
</dbReference>
<dbReference type="Pfam" id="PF00300">
    <property type="entry name" value="His_Phos_1"/>
    <property type="match status" value="1"/>
</dbReference>
<name>A0A7D6IVU8_9MYCO</name>
<dbReference type="SMART" id="SM00855">
    <property type="entry name" value="PGAM"/>
    <property type="match status" value="1"/>
</dbReference>
<dbReference type="CDD" id="cd07067">
    <property type="entry name" value="HP_PGM_like"/>
    <property type="match status" value="1"/>
</dbReference>
<reference evidence="2" key="3">
    <citation type="submission" date="2023-07" db="EMBL/GenBank/DDBJ databases">
        <title>Description of Mycobacterium gordonae subsp. intergordonae subsp.nov. and Mycobacterium gordonae subsp. gordonae subsp. nov.</title>
        <authorList>
            <person name="Huang H."/>
        </authorList>
    </citation>
    <scope>NUCLEOTIDE SEQUENCE [LARGE SCALE GENOMIC DNA]</scope>
    <source>
        <strain evidence="2">24</strain>
    </source>
</reference>
<keyword evidence="2" id="KW-1185">Reference proteome</keyword>
<evidence type="ECO:0000313" key="1">
    <source>
        <dbReference type="EMBL" id="QLL09859.1"/>
    </source>
</evidence>
<dbReference type="EMBL" id="CP059165">
    <property type="protein sequence ID" value="QLL09859.1"/>
    <property type="molecule type" value="Genomic_DNA"/>
</dbReference>
<evidence type="ECO:0000313" key="2">
    <source>
        <dbReference type="Proteomes" id="UP000510682"/>
    </source>
</evidence>
<reference evidence="1 2" key="2">
    <citation type="submission" date="2020-07" db="EMBL/GenBank/DDBJ databases">
        <authorList>
            <person name="Yu X."/>
        </authorList>
    </citation>
    <scope>NUCLEOTIDE SEQUENCE [LARGE SCALE GENOMIC DNA]</scope>
    <source>
        <strain evidence="2">24</strain>
    </source>
</reference>
<dbReference type="KEGG" id="mgor:H0P51_13995"/>
<dbReference type="GO" id="GO:0005737">
    <property type="term" value="C:cytoplasm"/>
    <property type="evidence" value="ECO:0007669"/>
    <property type="project" value="TreeGrafter"/>
</dbReference>
<dbReference type="Gene3D" id="3.40.50.1240">
    <property type="entry name" value="Phosphoglycerate mutase-like"/>
    <property type="match status" value="1"/>
</dbReference>